<sequence length="509" mass="57608">MEPETYYYQIGGFRAHSDGWFQMYDDKPTIDAIANYDGPELRPGGPGAPIELVLGILHNGASYVLMTSHQMWAFVRKHHLRPSPRRPWQADEFASLSPIYFVTRGDLQDKLKTYKVKSQKNKKDKWDNSPANRGFFQLGERGAPGNPRADFENQRVLYRLFTNSATPGALGLINPPWASAVRVISIVVNTWHKDRRSERFDNPNIIDVGWTDVMMPEYLESRRVTETVHIKMKGLALKNEEQNAPFEHGTTNQEGTVDILYSDIQRLFTHDAANVPLVLLVHDEEMVRGVLARSGIDVGSFTSVAELFQRGRPQKLSRRRSSRSPSPRRSNTDASHSSRGYERRWKYEPDNDVKPFPVDQEGQSSSSVRIKEDHKKLRSSQQDGAIPLPAGCIVNVQKMVRTLMRVDQTGPSVQATAQRMNIPANPRLPCAGNECHLLLNMWISMIEGRAIDEQWMDRLAHPIQPPSPTIDPVKVGADEDVDPNDYAPPSMRNTGGTTAQEDDWSDDDW</sequence>
<dbReference type="GeneID" id="64628444"/>
<feature type="region of interest" description="Disordered" evidence="1">
    <location>
        <begin position="462"/>
        <end position="509"/>
    </location>
</feature>
<keyword evidence="3" id="KW-1185">Reference proteome</keyword>
<feature type="compositionally biased region" description="Basic residues" evidence="1">
    <location>
        <begin position="312"/>
        <end position="322"/>
    </location>
</feature>
<comment type="caution">
    <text evidence="2">The sequence shown here is derived from an EMBL/GenBank/DDBJ whole genome shotgun (WGS) entry which is preliminary data.</text>
</comment>
<reference evidence="2" key="1">
    <citation type="journal article" date="2020" name="New Phytol.">
        <title>Comparative genomics reveals dynamic genome evolution in host specialist ectomycorrhizal fungi.</title>
        <authorList>
            <person name="Lofgren L.A."/>
            <person name="Nguyen N.H."/>
            <person name="Vilgalys R."/>
            <person name="Ruytinx J."/>
            <person name="Liao H.L."/>
            <person name="Branco S."/>
            <person name="Kuo A."/>
            <person name="LaButti K."/>
            <person name="Lipzen A."/>
            <person name="Andreopoulos W."/>
            <person name="Pangilinan J."/>
            <person name="Riley R."/>
            <person name="Hundley H."/>
            <person name="Na H."/>
            <person name="Barry K."/>
            <person name="Grigoriev I.V."/>
            <person name="Stajich J.E."/>
            <person name="Kennedy P.G."/>
        </authorList>
    </citation>
    <scope>NUCLEOTIDE SEQUENCE</scope>
    <source>
        <strain evidence="2">MN1</strain>
    </source>
</reference>
<accession>A0A9P7ELX6</accession>
<gene>
    <name evidence="2" type="ORF">BJ212DRAFT_1321832</name>
</gene>
<dbReference type="Proteomes" id="UP000807769">
    <property type="component" value="Unassembled WGS sequence"/>
</dbReference>
<feature type="compositionally biased region" description="Basic and acidic residues" evidence="1">
    <location>
        <begin position="339"/>
        <end position="353"/>
    </location>
</feature>
<evidence type="ECO:0000256" key="1">
    <source>
        <dbReference type="SAM" id="MobiDB-lite"/>
    </source>
</evidence>
<feature type="region of interest" description="Disordered" evidence="1">
    <location>
        <begin position="309"/>
        <end position="384"/>
    </location>
</feature>
<evidence type="ECO:0000313" key="3">
    <source>
        <dbReference type="Proteomes" id="UP000807769"/>
    </source>
</evidence>
<dbReference type="OrthoDB" id="3235609at2759"/>
<evidence type="ECO:0000313" key="2">
    <source>
        <dbReference type="EMBL" id="KAG1824675.1"/>
    </source>
</evidence>
<protein>
    <submittedName>
        <fullName evidence="2">Uncharacterized protein</fullName>
    </submittedName>
</protein>
<feature type="region of interest" description="Disordered" evidence="1">
    <location>
        <begin position="121"/>
        <end position="144"/>
    </location>
</feature>
<name>A0A9P7ELX6_9AGAM</name>
<proteinExistence type="predicted"/>
<dbReference type="RefSeq" id="XP_041198392.1">
    <property type="nucleotide sequence ID" value="XM_041334427.1"/>
</dbReference>
<dbReference type="EMBL" id="JABBWG010000003">
    <property type="protein sequence ID" value="KAG1824675.1"/>
    <property type="molecule type" value="Genomic_DNA"/>
</dbReference>
<feature type="compositionally biased region" description="Acidic residues" evidence="1">
    <location>
        <begin position="500"/>
        <end position="509"/>
    </location>
</feature>
<dbReference type="AlphaFoldDB" id="A0A9P7ELX6"/>
<organism evidence="2 3">
    <name type="scientific">Suillus subaureus</name>
    <dbReference type="NCBI Taxonomy" id="48587"/>
    <lineage>
        <taxon>Eukaryota</taxon>
        <taxon>Fungi</taxon>
        <taxon>Dikarya</taxon>
        <taxon>Basidiomycota</taxon>
        <taxon>Agaricomycotina</taxon>
        <taxon>Agaricomycetes</taxon>
        <taxon>Agaricomycetidae</taxon>
        <taxon>Boletales</taxon>
        <taxon>Suillineae</taxon>
        <taxon>Suillaceae</taxon>
        <taxon>Suillus</taxon>
    </lineage>
</organism>